<dbReference type="Gene3D" id="3.20.10.10">
    <property type="entry name" value="D-amino Acid Aminotransferase, subunit A, domain 2"/>
    <property type="match status" value="1"/>
</dbReference>
<dbReference type="InterPro" id="IPR043132">
    <property type="entry name" value="BCAT-like_C"/>
</dbReference>
<feature type="compositionally biased region" description="Low complexity" evidence="1">
    <location>
        <begin position="7"/>
        <end position="19"/>
    </location>
</feature>
<evidence type="ECO:0000256" key="1">
    <source>
        <dbReference type="SAM" id="MobiDB-lite"/>
    </source>
</evidence>
<keyword evidence="2" id="KW-0032">Aminotransferase</keyword>
<dbReference type="OrthoDB" id="8912228at2"/>
<name>A0A5Q0H714_SACSY</name>
<dbReference type="KEGG" id="ssyi:EKG83_34035"/>
<dbReference type="InterPro" id="IPR043131">
    <property type="entry name" value="BCAT-like_N"/>
</dbReference>
<dbReference type="Proteomes" id="UP000325787">
    <property type="component" value="Chromosome"/>
</dbReference>
<sequence length="289" mass="30867">MSVSVAPSYPTTSTSRSTPPTFPAAGGRRQRRATLGSGRATVCAVLNVEIDGGPATPELLARGLLANYGHFTAMQVRDRRVKGLDLHLRRLDAAHRELYGAGLPGGRVRELVRRALGGVRDAAVRVTVFGLDEPSVLVAVRPPTAPPGTPRRLRSVDYTRPLPHVKHVGGFGQLHHARLARDAGFDDALLTTRDGVVVEGATANIGFLDDDGVVWPEADWLHGTAMRLLERALPSRREVVRLADVGRYRGAFLASSIGVVAVSGIDGARFAADCAEVRRAYDAVPGDPL</sequence>
<keyword evidence="3" id="KW-1185">Reference proteome</keyword>
<dbReference type="InterPro" id="IPR036038">
    <property type="entry name" value="Aminotransferase-like"/>
</dbReference>
<evidence type="ECO:0000313" key="3">
    <source>
        <dbReference type="Proteomes" id="UP000325787"/>
    </source>
</evidence>
<evidence type="ECO:0000313" key="2">
    <source>
        <dbReference type="EMBL" id="QFZ21753.1"/>
    </source>
</evidence>
<proteinExistence type="predicted"/>
<dbReference type="SUPFAM" id="SSF56752">
    <property type="entry name" value="D-aminoacid aminotransferase-like PLP-dependent enzymes"/>
    <property type="match status" value="1"/>
</dbReference>
<reference evidence="3" key="1">
    <citation type="journal article" date="2021" name="Curr. Microbiol.">
        <title>Complete genome of nocamycin-producing strain Saccharothrix syringae NRRL B-16468 reveals the biosynthetic potential for secondary metabolites.</title>
        <authorList>
            <person name="Mo X."/>
            <person name="Yang S."/>
        </authorList>
    </citation>
    <scope>NUCLEOTIDE SEQUENCE [LARGE SCALE GENOMIC DNA]</scope>
    <source>
        <strain evidence="3">ATCC 51364 / DSM 43886 / JCM 6844 / KCTC 9398 / NBRC 14523 / NRRL B-16468 / INA 2240</strain>
    </source>
</reference>
<dbReference type="InterPro" id="IPR001544">
    <property type="entry name" value="Aminotrans_IV"/>
</dbReference>
<protein>
    <submittedName>
        <fullName evidence="2">Class IV aminotransferase</fullName>
    </submittedName>
</protein>
<keyword evidence="2" id="KW-0808">Transferase</keyword>
<gene>
    <name evidence="2" type="ORF">EKG83_34035</name>
</gene>
<organism evidence="2 3">
    <name type="scientific">Saccharothrix syringae</name>
    <name type="common">Nocardiopsis syringae</name>
    <dbReference type="NCBI Taxonomy" id="103733"/>
    <lineage>
        <taxon>Bacteria</taxon>
        <taxon>Bacillati</taxon>
        <taxon>Actinomycetota</taxon>
        <taxon>Actinomycetes</taxon>
        <taxon>Pseudonocardiales</taxon>
        <taxon>Pseudonocardiaceae</taxon>
        <taxon>Saccharothrix</taxon>
    </lineage>
</organism>
<dbReference type="AlphaFoldDB" id="A0A5Q0H714"/>
<dbReference type="EMBL" id="CP034550">
    <property type="protein sequence ID" value="QFZ21753.1"/>
    <property type="molecule type" value="Genomic_DNA"/>
</dbReference>
<accession>A0A5Q0H714</accession>
<feature type="region of interest" description="Disordered" evidence="1">
    <location>
        <begin position="1"/>
        <end position="29"/>
    </location>
</feature>
<dbReference type="GO" id="GO:0008483">
    <property type="term" value="F:transaminase activity"/>
    <property type="evidence" value="ECO:0007669"/>
    <property type="project" value="UniProtKB-KW"/>
</dbReference>
<dbReference type="NCBIfam" id="NF006734">
    <property type="entry name" value="PRK09266.1"/>
    <property type="match status" value="1"/>
</dbReference>
<dbReference type="Gene3D" id="3.30.470.10">
    <property type="match status" value="1"/>
</dbReference>
<dbReference type="Pfam" id="PF01063">
    <property type="entry name" value="Aminotran_4"/>
    <property type="match status" value="1"/>
</dbReference>